<evidence type="ECO:0000256" key="1">
    <source>
        <dbReference type="SAM" id="MobiDB-lite"/>
    </source>
</evidence>
<evidence type="ECO:0000313" key="2">
    <source>
        <dbReference type="EMBL" id="GFD25203.1"/>
    </source>
</evidence>
<dbReference type="AlphaFoldDB" id="A0A699USX5"/>
<accession>A0A699USX5</accession>
<comment type="caution">
    <text evidence="2">The sequence shown here is derived from an EMBL/GenBank/DDBJ whole genome shotgun (WGS) entry which is preliminary data.</text>
</comment>
<protein>
    <submittedName>
        <fullName evidence="2">Uncharacterized protein</fullName>
    </submittedName>
</protein>
<proteinExistence type="predicted"/>
<feature type="region of interest" description="Disordered" evidence="1">
    <location>
        <begin position="1"/>
        <end position="76"/>
    </location>
</feature>
<gene>
    <name evidence="2" type="ORF">Tci_897172</name>
</gene>
<sequence>MIVAQEADDVADEVVAGVDVDDVPAADAESTLPSPTPTVQPLPPSQELPSTSHVISIPPPSPIAEPSSPSQQQQLS</sequence>
<feature type="compositionally biased region" description="Pro residues" evidence="1">
    <location>
        <begin position="34"/>
        <end position="46"/>
    </location>
</feature>
<feature type="compositionally biased region" description="Acidic residues" evidence="1">
    <location>
        <begin position="1"/>
        <end position="12"/>
    </location>
</feature>
<organism evidence="2">
    <name type="scientific">Tanacetum cinerariifolium</name>
    <name type="common">Dalmatian daisy</name>
    <name type="synonym">Chrysanthemum cinerariifolium</name>
    <dbReference type="NCBI Taxonomy" id="118510"/>
    <lineage>
        <taxon>Eukaryota</taxon>
        <taxon>Viridiplantae</taxon>
        <taxon>Streptophyta</taxon>
        <taxon>Embryophyta</taxon>
        <taxon>Tracheophyta</taxon>
        <taxon>Spermatophyta</taxon>
        <taxon>Magnoliopsida</taxon>
        <taxon>eudicotyledons</taxon>
        <taxon>Gunneridae</taxon>
        <taxon>Pentapetalae</taxon>
        <taxon>asterids</taxon>
        <taxon>campanulids</taxon>
        <taxon>Asterales</taxon>
        <taxon>Asteraceae</taxon>
        <taxon>Asteroideae</taxon>
        <taxon>Anthemideae</taxon>
        <taxon>Anthemidinae</taxon>
        <taxon>Tanacetum</taxon>
    </lineage>
</organism>
<reference evidence="2" key="1">
    <citation type="journal article" date="2019" name="Sci. Rep.">
        <title>Draft genome of Tanacetum cinerariifolium, the natural source of mosquito coil.</title>
        <authorList>
            <person name="Yamashiro T."/>
            <person name="Shiraishi A."/>
            <person name="Satake H."/>
            <person name="Nakayama K."/>
        </authorList>
    </citation>
    <scope>NUCLEOTIDE SEQUENCE</scope>
</reference>
<dbReference type="EMBL" id="BKCJ011358823">
    <property type="protein sequence ID" value="GFD25203.1"/>
    <property type="molecule type" value="Genomic_DNA"/>
</dbReference>
<feature type="compositionally biased region" description="Low complexity" evidence="1">
    <location>
        <begin position="64"/>
        <end position="76"/>
    </location>
</feature>
<name>A0A699USX5_TANCI</name>